<evidence type="ECO:0000313" key="3">
    <source>
        <dbReference type="Proteomes" id="UP000314294"/>
    </source>
</evidence>
<dbReference type="EMBL" id="SRLO01001402">
    <property type="protein sequence ID" value="TNN38129.1"/>
    <property type="molecule type" value="Genomic_DNA"/>
</dbReference>
<evidence type="ECO:0000313" key="2">
    <source>
        <dbReference type="EMBL" id="TNN38129.1"/>
    </source>
</evidence>
<name>A0A4Z2FAA9_9TELE</name>
<feature type="region of interest" description="Disordered" evidence="1">
    <location>
        <begin position="1"/>
        <end position="40"/>
    </location>
</feature>
<feature type="compositionally biased region" description="Gly residues" evidence="1">
    <location>
        <begin position="1"/>
        <end position="22"/>
    </location>
</feature>
<organism evidence="2 3">
    <name type="scientific">Liparis tanakae</name>
    <name type="common">Tanaka's snailfish</name>
    <dbReference type="NCBI Taxonomy" id="230148"/>
    <lineage>
        <taxon>Eukaryota</taxon>
        <taxon>Metazoa</taxon>
        <taxon>Chordata</taxon>
        <taxon>Craniata</taxon>
        <taxon>Vertebrata</taxon>
        <taxon>Euteleostomi</taxon>
        <taxon>Actinopterygii</taxon>
        <taxon>Neopterygii</taxon>
        <taxon>Teleostei</taxon>
        <taxon>Neoteleostei</taxon>
        <taxon>Acanthomorphata</taxon>
        <taxon>Eupercaria</taxon>
        <taxon>Perciformes</taxon>
        <taxon>Cottioidei</taxon>
        <taxon>Cottales</taxon>
        <taxon>Liparidae</taxon>
        <taxon>Liparis</taxon>
    </lineage>
</organism>
<protein>
    <submittedName>
        <fullName evidence="2">Uncharacterized protein</fullName>
    </submittedName>
</protein>
<keyword evidence="3" id="KW-1185">Reference proteome</keyword>
<dbReference type="AlphaFoldDB" id="A0A4Z2FAA9"/>
<accession>A0A4Z2FAA9</accession>
<reference evidence="2 3" key="1">
    <citation type="submission" date="2019-03" db="EMBL/GenBank/DDBJ databases">
        <title>First draft genome of Liparis tanakae, snailfish: a comprehensive survey of snailfish specific genes.</title>
        <authorList>
            <person name="Kim W."/>
            <person name="Song I."/>
            <person name="Jeong J.-H."/>
            <person name="Kim D."/>
            <person name="Kim S."/>
            <person name="Ryu S."/>
            <person name="Song J.Y."/>
            <person name="Lee S.K."/>
        </authorList>
    </citation>
    <scope>NUCLEOTIDE SEQUENCE [LARGE SCALE GENOMIC DNA]</scope>
    <source>
        <tissue evidence="2">Muscle</tissue>
    </source>
</reference>
<comment type="caution">
    <text evidence="2">The sequence shown here is derived from an EMBL/GenBank/DDBJ whole genome shotgun (WGS) entry which is preliminary data.</text>
</comment>
<proteinExistence type="predicted"/>
<dbReference type="Proteomes" id="UP000314294">
    <property type="component" value="Unassembled WGS sequence"/>
</dbReference>
<gene>
    <name evidence="2" type="ORF">EYF80_051709</name>
</gene>
<evidence type="ECO:0000256" key="1">
    <source>
        <dbReference type="SAM" id="MobiDB-lite"/>
    </source>
</evidence>
<sequence length="95" mass="9603">MYIRGGGGGVGGGGGGGGGGGRMSSSERTPGLLTDPESSGCISRIDGAFLLDSRSRAPAGSSRSAHRSQLPARKLLVLIPTEVNARPLSFTSNFR</sequence>